<dbReference type="GO" id="GO:0003779">
    <property type="term" value="F:actin binding"/>
    <property type="evidence" value="ECO:0007669"/>
    <property type="project" value="UniProtKB-KW"/>
</dbReference>
<dbReference type="GO" id="GO:0003774">
    <property type="term" value="F:cytoskeletal motor activity"/>
    <property type="evidence" value="ECO:0007669"/>
    <property type="project" value="InterPro"/>
</dbReference>
<feature type="signal peptide" evidence="2">
    <location>
        <begin position="1"/>
        <end position="20"/>
    </location>
</feature>
<dbReference type="AlphaFoldDB" id="A0A0K8RDN6"/>
<evidence type="ECO:0000313" key="4">
    <source>
        <dbReference type="EMBL" id="JAA69250.1"/>
    </source>
</evidence>
<name>A0A0K8RDN6_IXORI</name>
<dbReference type="Gene3D" id="1.20.120.720">
    <property type="entry name" value="Myosin VI head, motor domain, U50 subdomain"/>
    <property type="match status" value="1"/>
</dbReference>
<dbReference type="GO" id="GO:0005524">
    <property type="term" value="F:ATP binding"/>
    <property type="evidence" value="ECO:0007669"/>
    <property type="project" value="InterPro"/>
</dbReference>
<protein>
    <submittedName>
        <fullName evidence="4">Putative myosin vaa</fullName>
    </submittedName>
</protein>
<accession>A0A0K8RDN6</accession>
<dbReference type="PROSITE" id="PS51456">
    <property type="entry name" value="MYOSIN_MOTOR"/>
    <property type="match status" value="1"/>
</dbReference>
<comment type="similarity">
    <text evidence="1">Belongs to the TRAFAC class myosin-kinesin ATPase superfamily. Myosin family.</text>
</comment>
<evidence type="ECO:0000259" key="3">
    <source>
        <dbReference type="PROSITE" id="PS51456"/>
    </source>
</evidence>
<evidence type="ECO:0000256" key="1">
    <source>
        <dbReference type="PROSITE-ProRule" id="PRU00782"/>
    </source>
</evidence>
<evidence type="ECO:0000256" key="2">
    <source>
        <dbReference type="SAM" id="SignalP"/>
    </source>
</evidence>
<reference evidence="4" key="1">
    <citation type="submission" date="2012-12" db="EMBL/GenBank/DDBJ databases">
        <title>Identification and characterization of a phenylalanine ammonia-lyase gene family in Isatis indigotica Fort.</title>
        <authorList>
            <person name="Liu Q."/>
            <person name="Chen J."/>
            <person name="Zhou X."/>
            <person name="Di P."/>
            <person name="Xiao Y."/>
            <person name="Xuan H."/>
            <person name="Zhang L."/>
            <person name="Chen W."/>
        </authorList>
    </citation>
    <scope>NUCLEOTIDE SEQUENCE</scope>
    <source>
        <tissue evidence="4">Salivary gland</tissue>
    </source>
</reference>
<dbReference type="EMBL" id="GADI01004558">
    <property type="protein sequence ID" value="JAA69250.1"/>
    <property type="molecule type" value="mRNA"/>
</dbReference>
<keyword evidence="1" id="KW-0518">Myosin</keyword>
<proteinExistence type="evidence at transcript level"/>
<sequence>MIFRILGAILHLGNVDVVQGGERGDDAESCVVQPGDPHIEMMCELLGIDCEQIAVWLCNRKIESMAGGDHQAHDCGPGPICPRCASQAHLCSSL</sequence>
<keyword evidence="1" id="KW-0505">Motor protein</keyword>
<keyword evidence="1" id="KW-0009">Actin-binding</keyword>
<dbReference type="SUPFAM" id="SSF52540">
    <property type="entry name" value="P-loop containing nucleoside triphosphate hydrolases"/>
    <property type="match status" value="1"/>
</dbReference>
<dbReference type="InterPro" id="IPR027417">
    <property type="entry name" value="P-loop_NTPase"/>
</dbReference>
<dbReference type="GO" id="GO:0016459">
    <property type="term" value="C:myosin complex"/>
    <property type="evidence" value="ECO:0007669"/>
    <property type="project" value="UniProtKB-KW"/>
</dbReference>
<keyword evidence="2" id="KW-0732">Signal</keyword>
<feature type="chain" id="PRO_5005517028" evidence="2">
    <location>
        <begin position="21"/>
        <end position="94"/>
    </location>
</feature>
<organism evidence="4">
    <name type="scientific">Ixodes ricinus</name>
    <name type="common">Common tick</name>
    <name type="synonym">Acarus ricinus</name>
    <dbReference type="NCBI Taxonomy" id="34613"/>
    <lineage>
        <taxon>Eukaryota</taxon>
        <taxon>Metazoa</taxon>
        <taxon>Ecdysozoa</taxon>
        <taxon>Arthropoda</taxon>
        <taxon>Chelicerata</taxon>
        <taxon>Arachnida</taxon>
        <taxon>Acari</taxon>
        <taxon>Parasitiformes</taxon>
        <taxon>Ixodida</taxon>
        <taxon>Ixodoidea</taxon>
        <taxon>Ixodidae</taxon>
        <taxon>Ixodinae</taxon>
        <taxon>Ixodes</taxon>
    </lineage>
</organism>
<feature type="domain" description="Myosin motor" evidence="3">
    <location>
        <begin position="1"/>
        <end position="94"/>
    </location>
</feature>
<comment type="caution">
    <text evidence="1">Lacks conserved residue(s) required for the propagation of feature annotation.</text>
</comment>
<dbReference type="InterPro" id="IPR001609">
    <property type="entry name" value="Myosin_head_motor_dom-like"/>
</dbReference>